<feature type="region of interest" description="Disordered" evidence="13">
    <location>
        <begin position="680"/>
        <end position="703"/>
    </location>
</feature>
<dbReference type="InterPro" id="IPR013087">
    <property type="entry name" value="Znf_C2H2_type"/>
</dbReference>
<dbReference type="Gene3D" id="3.30.40.10">
    <property type="entry name" value="Zinc/RING finger domain, C3HC4 (zinc finger)"/>
    <property type="match status" value="1"/>
</dbReference>
<protein>
    <recommendedName>
        <fullName evidence="4">RING-type E3 ubiquitin transferase</fullName>
        <ecNumber evidence="4">2.3.2.27</ecNumber>
    </recommendedName>
</protein>
<dbReference type="GO" id="GO:0005737">
    <property type="term" value="C:cytoplasm"/>
    <property type="evidence" value="ECO:0007669"/>
    <property type="project" value="UniProtKB-SubCell"/>
</dbReference>
<gene>
    <name evidence="15" type="ORF">V9T40_009200</name>
</gene>
<evidence type="ECO:0000313" key="16">
    <source>
        <dbReference type="Proteomes" id="UP001367676"/>
    </source>
</evidence>
<dbReference type="EMBL" id="JBBCAQ010000010">
    <property type="protein sequence ID" value="KAK7601759.1"/>
    <property type="molecule type" value="Genomic_DNA"/>
</dbReference>
<keyword evidence="10" id="KW-0862">Zinc</keyword>
<feature type="region of interest" description="Disordered" evidence="13">
    <location>
        <begin position="575"/>
        <end position="666"/>
    </location>
</feature>
<evidence type="ECO:0000256" key="13">
    <source>
        <dbReference type="SAM" id="MobiDB-lite"/>
    </source>
</evidence>
<feature type="compositionally biased region" description="Basic and acidic residues" evidence="13">
    <location>
        <begin position="642"/>
        <end position="666"/>
    </location>
</feature>
<evidence type="ECO:0000256" key="8">
    <source>
        <dbReference type="ARBA" id="ARBA00022723"/>
    </source>
</evidence>
<name>A0AAN9Y7X1_9HEMI</name>
<comment type="caution">
    <text evidence="15">The sequence shown here is derived from an EMBL/GenBank/DDBJ whole genome shotgun (WGS) entry which is preliminary data.</text>
</comment>
<dbReference type="InterPro" id="IPR013083">
    <property type="entry name" value="Znf_RING/FYVE/PHD"/>
</dbReference>
<dbReference type="InterPro" id="IPR044288">
    <property type="entry name" value="ZNF598/HEL2"/>
</dbReference>
<comment type="similarity">
    <text evidence="11">Belongs to the ZNF598/HEL2 family.</text>
</comment>
<dbReference type="InterPro" id="IPR057634">
    <property type="entry name" value="PAH_ZNF598/HEL2"/>
</dbReference>
<dbReference type="GO" id="GO:0072344">
    <property type="term" value="P:rescue of stalled ribosome"/>
    <property type="evidence" value="ECO:0007669"/>
    <property type="project" value="InterPro"/>
</dbReference>
<feature type="domain" description="RING-type" evidence="14">
    <location>
        <begin position="6"/>
        <end position="46"/>
    </location>
</feature>
<evidence type="ECO:0000313" key="15">
    <source>
        <dbReference type="EMBL" id="KAK7601759.1"/>
    </source>
</evidence>
<evidence type="ECO:0000256" key="9">
    <source>
        <dbReference type="ARBA" id="ARBA00022771"/>
    </source>
</evidence>
<sequence length="819" mass="93396">MAENNCVVCFKNVRIYSVGECDHPVCYECSTRMRVLCRQNECPICRHELSVVIFTEKIRPFRRLKKRYTLYESKYHIAFDNPDIEEMYQVLLQNSCYRCHKRPVFDSFEVLSEHMKKVHDIYCCNLCVENLKIFPSEMRFYSKMDLNRHKRIGDVDDRSHRGHPLCEFCNVRYMDRDELYRHLRKMHLFCHICDSEGIQQFYGQYDMLRDHYRKDHYLCEEGECIQETLTSVFPTEIDLKAHKALVHCRNLRNKQAVKQARTLELEFHLAPRSRRPVNHEVNENLPIGQNVVPISDSSEVNIMASLEQDFPSLTNEAPSSTLRPKIIRQRNNRLAFDDQNFPALGSEANIRLNIVESRPASSSHASTSVTSTNISVQMKPKKANLKRHEEPLLSIAGPSTSTLSLTWLNKAKEKKPLPEKPTQAMPKPSESVPKPPTLSKKNFPKLINSGIVNGEIKESPKKNKKSSVAIHIDENDQMSVRNGDMPPAGKQRKAESSNGKSANEVVHSENDDKTACFLLNASRKKVKMKADENSQQANTNALPKSDIDSQLPSASRQSIVRCENAVNLAKQSANCNNRNCDTNILDKKTKKPKNNDKCDNQVPKDVEKKSSDKGKENVTTNVKAEPRKHFQSNNRSGNNNVSKKERSYNQDIKSRSKTEENKVDGVRKKSELNIGQLSVSHSSVHTNVSHEQTVKKPPPGLSKPKLPVPPPGITPIGDCNTASFPPLIADPLLVYQQPENFTSRNSNLIKKITESLLKNSDEALNELKNTSLLFREGLLPAATFYHYCKEKFKKEDFDDIFTQLIVLLPNIPKQQVIIL</sequence>
<keyword evidence="8" id="KW-0479">Metal-binding</keyword>
<dbReference type="SUPFAM" id="SSF57850">
    <property type="entry name" value="RING/U-box"/>
    <property type="match status" value="1"/>
</dbReference>
<evidence type="ECO:0000256" key="2">
    <source>
        <dbReference type="ARBA" id="ARBA00004496"/>
    </source>
</evidence>
<dbReference type="EC" id="2.3.2.27" evidence="4"/>
<dbReference type="PANTHER" id="PTHR22938">
    <property type="entry name" value="ZINC FINGER PROTEIN 598"/>
    <property type="match status" value="1"/>
</dbReference>
<dbReference type="GO" id="GO:0008270">
    <property type="term" value="F:zinc ion binding"/>
    <property type="evidence" value="ECO:0007669"/>
    <property type="project" value="UniProtKB-KW"/>
</dbReference>
<keyword evidence="16" id="KW-1185">Reference proteome</keyword>
<evidence type="ECO:0000256" key="6">
    <source>
        <dbReference type="ARBA" id="ARBA00022553"/>
    </source>
</evidence>
<evidence type="ECO:0000256" key="5">
    <source>
        <dbReference type="ARBA" id="ARBA00022490"/>
    </source>
</evidence>
<evidence type="ECO:0000256" key="1">
    <source>
        <dbReference type="ARBA" id="ARBA00000900"/>
    </source>
</evidence>
<dbReference type="SMART" id="SM00355">
    <property type="entry name" value="ZnF_C2H2"/>
    <property type="match status" value="4"/>
</dbReference>
<dbReference type="InterPro" id="IPR056437">
    <property type="entry name" value="Znf-C2H2_ZNF598/HEL2"/>
</dbReference>
<dbReference type="Pfam" id="PF23230">
    <property type="entry name" value="zf-C2H2_13"/>
    <property type="match status" value="1"/>
</dbReference>
<dbReference type="GO" id="GO:0043022">
    <property type="term" value="F:ribosome binding"/>
    <property type="evidence" value="ECO:0007669"/>
    <property type="project" value="TreeGrafter"/>
</dbReference>
<dbReference type="GO" id="GO:0061630">
    <property type="term" value="F:ubiquitin protein ligase activity"/>
    <property type="evidence" value="ECO:0007669"/>
    <property type="project" value="UniProtKB-EC"/>
</dbReference>
<feature type="compositionally biased region" description="Basic and acidic residues" evidence="13">
    <location>
        <begin position="593"/>
        <end position="616"/>
    </location>
</feature>
<organism evidence="15 16">
    <name type="scientific">Parthenolecanium corni</name>
    <dbReference type="NCBI Taxonomy" id="536013"/>
    <lineage>
        <taxon>Eukaryota</taxon>
        <taxon>Metazoa</taxon>
        <taxon>Ecdysozoa</taxon>
        <taxon>Arthropoda</taxon>
        <taxon>Hexapoda</taxon>
        <taxon>Insecta</taxon>
        <taxon>Pterygota</taxon>
        <taxon>Neoptera</taxon>
        <taxon>Paraneoptera</taxon>
        <taxon>Hemiptera</taxon>
        <taxon>Sternorrhyncha</taxon>
        <taxon>Coccoidea</taxon>
        <taxon>Coccidae</taxon>
        <taxon>Parthenolecanium</taxon>
    </lineage>
</organism>
<dbReference type="CDD" id="cd16615">
    <property type="entry name" value="RING-HC_ZNF598"/>
    <property type="match status" value="1"/>
</dbReference>
<feature type="compositionally biased region" description="Low complexity" evidence="13">
    <location>
        <begin position="680"/>
        <end position="690"/>
    </location>
</feature>
<keyword evidence="7" id="KW-0808">Transferase</keyword>
<reference evidence="15 16" key="1">
    <citation type="submission" date="2024-03" db="EMBL/GenBank/DDBJ databases">
        <title>Adaptation during the transition from Ophiocordyceps entomopathogen to insect associate is accompanied by gene loss and intensified selection.</title>
        <authorList>
            <person name="Ward C.M."/>
            <person name="Onetto C.A."/>
            <person name="Borneman A.R."/>
        </authorList>
    </citation>
    <scope>NUCLEOTIDE SEQUENCE [LARGE SCALE GENOMIC DNA]</scope>
    <source>
        <strain evidence="15">AWRI1</strain>
        <tissue evidence="15">Single Adult Female</tissue>
    </source>
</reference>
<evidence type="ECO:0000256" key="7">
    <source>
        <dbReference type="ARBA" id="ARBA00022679"/>
    </source>
</evidence>
<comment type="pathway">
    <text evidence="3">Protein modification; protein ubiquitination.</text>
</comment>
<evidence type="ECO:0000256" key="11">
    <source>
        <dbReference type="ARBA" id="ARBA00035113"/>
    </source>
</evidence>
<keyword evidence="6" id="KW-0597">Phosphoprotein</keyword>
<dbReference type="PROSITE" id="PS00028">
    <property type="entry name" value="ZINC_FINGER_C2H2_1"/>
    <property type="match status" value="1"/>
</dbReference>
<dbReference type="Pfam" id="PF23202">
    <property type="entry name" value="PAH_ZNF598"/>
    <property type="match status" value="1"/>
</dbReference>
<dbReference type="GO" id="GO:0016567">
    <property type="term" value="P:protein ubiquitination"/>
    <property type="evidence" value="ECO:0007669"/>
    <property type="project" value="TreeGrafter"/>
</dbReference>
<dbReference type="Pfam" id="PF25447">
    <property type="entry name" value="RING_ZNF598"/>
    <property type="match status" value="1"/>
</dbReference>
<feature type="region of interest" description="Disordered" evidence="13">
    <location>
        <begin position="412"/>
        <end position="509"/>
    </location>
</feature>
<comment type="subcellular location">
    <subcellularLocation>
        <location evidence="2">Cytoplasm</location>
    </subcellularLocation>
</comment>
<dbReference type="Proteomes" id="UP001367676">
    <property type="component" value="Unassembled WGS sequence"/>
</dbReference>
<proteinExistence type="inferred from homology"/>
<evidence type="ECO:0000256" key="3">
    <source>
        <dbReference type="ARBA" id="ARBA00004906"/>
    </source>
</evidence>
<dbReference type="InterPro" id="IPR041888">
    <property type="entry name" value="RING-HC_ZNF598/HEL2"/>
</dbReference>
<keyword evidence="5" id="KW-0963">Cytoplasm</keyword>
<feature type="compositionally biased region" description="Polar residues" evidence="13">
    <location>
        <begin position="533"/>
        <end position="552"/>
    </location>
</feature>
<dbReference type="PROSITE" id="PS50089">
    <property type="entry name" value="ZF_RING_2"/>
    <property type="match status" value="1"/>
</dbReference>
<comment type="catalytic activity">
    <reaction evidence="1">
        <text>S-ubiquitinyl-[E2 ubiquitin-conjugating enzyme]-L-cysteine + [acceptor protein]-L-lysine = [E2 ubiquitin-conjugating enzyme]-L-cysteine + N(6)-ubiquitinyl-[acceptor protein]-L-lysine.</text>
        <dbReference type="EC" id="2.3.2.27"/>
    </reaction>
</comment>
<evidence type="ECO:0000256" key="4">
    <source>
        <dbReference type="ARBA" id="ARBA00012483"/>
    </source>
</evidence>
<evidence type="ECO:0000259" key="14">
    <source>
        <dbReference type="PROSITE" id="PS50089"/>
    </source>
</evidence>
<keyword evidence="9 12" id="KW-0863">Zinc-finger</keyword>
<evidence type="ECO:0000256" key="12">
    <source>
        <dbReference type="PROSITE-ProRule" id="PRU00175"/>
    </source>
</evidence>
<dbReference type="AlphaFoldDB" id="A0AAN9Y7X1"/>
<evidence type="ECO:0000256" key="10">
    <source>
        <dbReference type="ARBA" id="ARBA00022833"/>
    </source>
</evidence>
<feature type="region of interest" description="Disordered" evidence="13">
    <location>
        <begin position="358"/>
        <end position="382"/>
    </location>
</feature>
<dbReference type="PANTHER" id="PTHR22938:SF0">
    <property type="entry name" value="E3 UBIQUITIN-PROTEIN LIGASE ZNF598"/>
    <property type="match status" value="1"/>
</dbReference>
<feature type="compositionally biased region" description="Low complexity" evidence="13">
    <location>
        <begin position="360"/>
        <end position="372"/>
    </location>
</feature>
<accession>A0AAN9Y7X1</accession>
<dbReference type="InterPro" id="IPR001841">
    <property type="entry name" value="Znf_RING"/>
</dbReference>
<feature type="compositionally biased region" description="Polar residues" evidence="13">
    <location>
        <begin position="631"/>
        <end position="641"/>
    </location>
</feature>
<feature type="region of interest" description="Disordered" evidence="13">
    <location>
        <begin position="524"/>
        <end position="552"/>
    </location>
</feature>